<protein>
    <submittedName>
        <fullName evidence="1">Uncharacterized protein</fullName>
    </submittedName>
</protein>
<gene>
    <name evidence="1" type="ORF">NLG97_g504</name>
</gene>
<organism evidence="1 2">
    <name type="scientific">Lecanicillium saksenae</name>
    <dbReference type="NCBI Taxonomy" id="468837"/>
    <lineage>
        <taxon>Eukaryota</taxon>
        <taxon>Fungi</taxon>
        <taxon>Dikarya</taxon>
        <taxon>Ascomycota</taxon>
        <taxon>Pezizomycotina</taxon>
        <taxon>Sordariomycetes</taxon>
        <taxon>Hypocreomycetidae</taxon>
        <taxon>Hypocreales</taxon>
        <taxon>Cordycipitaceae</taxon>
        <taxon>Lecanicillium</taxon>
    </lineage>
</organism>
<dbReference type="EMBL" id="JANAKD010000018">
    <property type="protein sequence ID" value="KAJ3499211.1"/>
    <property type="molecule type" value="Genomic_DNA"/>
</dbReference>
<proteinExistence type="predicted"/>
<name>A0ACC1R7M7_9HYPO</name>
<evidence type="ECO:0000313" key="1">
    <source>
        <dbReference type="EMBL" id="KAJ3499211.1"/>
    </source>
</evidence>
<reference evidence="1" key="1">
    <citation type="submission" date="2022-07" db="EMBL/GenBank/DDBJ databases">
        <title>Genome Sequence of Lecanicillium saksenae.</title>
        <authorList>
            <person name="Buettner E."/>
        </authorList>
    </citation>
    <scope>NUCLEOTIDE SEQUENCE</scope>
    <source>
        <strain evidence="1">VT-O1</strain>
    </source>
</reference>
<evidence type="ECO:0000313" key="2">
    <source>
        <dbReference type="Proteomes" id="UP001148737"/>
    </source>
</evidence>
<comment type="caution">
    <text evidence="1">The sequence shown here is derived from an EMBL/GenBank/DDBJ whole genome shotgun (WGS) entry which is preliminary data.</text>
</comment>
<dbReference type="Proteomes" id="UP001148737">
    <property type="component" value="Unassembled WGS sequence"/>
</dbReference>
<keyword evidence="2" id="KW-1185">Reference proteome</keyword>
<accession>A0ACC1R7M7</accession>
<sequence>MAIQTWLITGATSGLGYGLVEHVLAQGDQVIASGRNAALKLEKLKCDRLAFLELDITSGWDQVKEKIDKAWGVFGGIDILVNNAGMSAMKSAEEADDAYMQNMFHVNFFGHVHVTKAILPHMRSRGGGCIAFTSSSTVWAMLPFMSHYSASKAALSTYVESLSKEVRPLGIRCVAIECGGFPTQLGQPREPSAEAFGSNGPSIEAYGPLFSSLVGKFMSTPMAHMSGDVAKGAAAIYDIATRQGLAAENPWAVRVALGTDGMGSAKQRCSEQLTLIERWEKLSLSTERADADGTIANRDLFEFTTVLE</sequence>